<sequence>MFTTSALRQALNFTAVERLLDEAVKEGHTDIHLSYDDFFLTSQQVKKQDPNITDHITAQILAVKATHAMCSSRNLSIISLGPITRLKGLVNQTEHLKRMEKLGFMLRLCQHLRTEMIWIQSNFLPLSEVTSDTDLMVSDLKQAAELGLACIPRIWLTYEAVSWGRGLVLGSRLGRLSGGLASLTLGWGRGG</sequence>
<dbReference type="SUPFAM" id="SSF51658">
    <property type="entry name" value="Xylose isomerase-like"/>
    <property type="match status" value="1"/>
</dbReference>
<dbReference type="InterPro" id="IPR036237">
    <property type="entry name" value="Xyl_isomerase-like_sf"/>
</dbReference>
<accession>A0AA39WEJ8</accession>
<organism evidence="1 2">
    <name type="scientific">Immersiella caudata</name>
    <dbReference type="NCBI Taxonomy" id="314043"/>
    <lineage>
        <taxon>Eukaryota</taxon>
        <taxon>Fungi</taxon>
        <taxon>Dikarya</taxon>
        <taxon>Ascomycota</taxon>
        <taxon>Pezizomycotina</taxon>
        <taxon>Sordariomycetes</taxon>
        <taxon>Sordariomycetidae</taxon>
        <taxon>Sordariales</taxon>
        <taxon>Lasiosphaeriaceae</taxon>
        <taxon>Immersiella</taxon>
    </lineage>
</organism>
<name>A0AA39WEJ8_9PEZI</name>
<evidence type="ECO:0000313" key="1">
    <source>
        <dbReference type="EMBL" id="KAK0613932.1"/>
    </source>
</evidence>
<keyword evidence="2" id="KW-1185">Reference proteome</keyword>
<dbReference type="EMBL" id="JAULSU010000006">
    <property type="protein sequence ID" value="KAK0613932.1"/>
    <property type="molecule type" value="Genomic_DNA"/>
</dbReference>
<dbReference type="Proteomes" id="UP001175000">
    <property type="component" value="Unassembled WGS sequence"/>
</dbReference>
<reference evidence="1" key="1">
    <citation type="submission" date="2023-06" db="EMBL/GenBank/DDBJ databases">
        <title>Genome-scale phylogeny and comparative genomics of the fungal order Sordariales.</title>
        <authorList>
            <consortium name="Lawrence Berkeley National Laboratory"/>
            <person name="Hensen N."/>
            <person name="Bonometti L."/>
            <person name="Westerberg I."/>
            <person name="Brannstrom I.O."/>
            <person name="Guillou S."/>
            <person name="Cros-Aarteil S."/>
            <person name="Calhoun S."/>
            <person name="Haridas S."/>
            <person name="Kuo A."/>
            <person name="Mondo S."/>
            <person name="Pangilinan J."/>
            <person name="Riley R."/>
            <person name="Labutti K."/>
            <person name="Andreopoulos B."/>
            <person name="Lipzen A."/>
            <person name="Chen C."/>
            <person name="Yanf M."/>
            <person name="Daum C."/>
            <person name="Ng V."/>
            <person name="Clum A."/>
            <person name="Steindorff A."/>
            <person name="Ohm R."/>
            <person name="Martin F."/>
            <person name="Silar P."/>
            <person name="Natvig D."/>
            <person name="Lalanne C."/>
            <person name="Gautier V."/>
            <person name="Ament-Velasquez S.L."/>
            <person name="Kruys A."/>
            <person name="Hutchinson M.I."/>
            <person name="Powell A.J."/>
            <person name="Barry K."/>
            <person name="Miller A.N."/>
            <person name="Grigoriev I.V."/>
            <person name="Debuchy R."/>
            <person name="Gladieux P."/>
            <person name="Thoren M.H."/>
            <person name="Johannesson H."/>
        </authorList>
    </citation>
    <scope>NUCLEOTIDE SEQUENCE</scope>
    <source>
        <strain evidence="1">CBS 606.72</strain>
    </source>
</reference>
<protein>
    <submittedName>
        <fullName evidence="1">Uncharacterized protein</fullName>
    </submittedName>
</protein>
<proteinExistence type="predicted"/>
<comment type="caution">
    <text evidence="1">The sequence shown here is derived from an EMBL/GenBank/DDBJ whole genome shotgun (WGS) entry which is preliminary data.</text>
</comment>
<gene>
    <name evidence="1" type="ORF">B0T14DRAFT_591941</name>
</gene>
<dbReference type="AlphaFoldDB" id="A0AA39WEJ8"/>
<evidence type="ECO:0000313" key="2">
    <source>
        <dbReference type="Proteomes" id="UP001175000"/>
    </source>
</evidence>